<dbReference type="EMBL" id="GU943149">
    <property type="protein sequence ID" value="ADD96594.1"/>
    <property type="molecule type" value="Genomic_DNA"/>
</dbReference>
<sequence length="204" mass="21734">MKRFASLLGLLLFSSVVLTGSVQAHSADTFTVVIKESGLTPSSSQIAYNDSVIWHNTDSRENITHRIVFDFDGDGLFNGTDDWDSGELVSECNSTADNSTENSSQSDCNITFLVWFNGTWGIGEYAYQDMLSDGTVMNGTIIVTEDVHIENSTAPAIGSSFGTFENNNGDDGGEDVNEADDVRQILLLVGAGSGLGAAALLVLC</sequence>
<reference evidence="1" key="1">
    <citation type="journal article" date="2010" name="ISME J.">
        <title>Metagenome of the Mediterranean deep chlorophyll maximum studied by direct and fosmid library 454 pyrosequencing.</title>
        <authorList>
            <person name="Ghai R."/>
            <person name="Martin-Cuadrado A.B."/>
            <person name="Molto A.G."/>
            <person name="Heredia I.G."/>
            <person name="Cabrera R."/>
            <person name="Martin J."/>
            <person name="Verdu M."/>
            <person name="Deschamps P."/>
            <person name="Moreira D."/>
            <person name="Lopez-Garcia P."/>
            <person name="Mira A."/>
            <person name="Rodriguez-Valera F."/>
        </authorList>
    </citation>
    <scope>NUCLEOTIDE SEQUENCE</scope>
</reference>
<dbReference type="InterPro" id="IPR008972">
    <property type="entry name" value="Cupredoxin"/>
</dbReference>
<dbReference type="Gene3D" id="2.60.40.420">
    <property type="entry name" value="Cupredoxins - blue copper proteins"/>
    <property type="match status" value="1"/>
</dbReference>
<protein>
    <submittedName>
        <fullName evidence="1">Uncharacterized protein</fullName>
    </submittedName>
</protein>
<dbReference type="AlphaFoldDB" id="D6PLJ3"/>
<accession>D6PLJ3</accession>
<organism evidence="1">
    <name type="scientific">uncultured organism MedDCM-OCT-S11-C383</name>
    <dbReference type="NCBI Taxonomy" id="743662"/>
    <lineage>
        <taxon>unclassified sequences</taxon>
        <taxon>environmental samples</taxon>
    </lineage>
</organism>
<evidence type="ECO:0000313" key="1">
    <source>
        <dbReference type="EMBL" id="ADD96594.1"/>
    </source>
</evidence>
<proteinExistence type="predicted"/>
<name>D6PLJ3_9ZZZZ</name>